<proteinExistence type="predicted"/>
<reference evidence="2" key="1">
    <citation type="submission" date="2016-12" db="EMBL/GenBank/DDBJ databases">
        <authorList>
            <person name="Brunel B."/>
        </authorList>
    </citation>
    <scope>NUCLEOTIDE SEQUENCE [LARGE SCALE GENOMIC DNA]</scope>
</reference>
<sequence>MYDIGTQAWLADVLARIPNIPAYPDYRNCCHMELEARRKHSARGRLMARPTMVYTIEYVATLIGENLELLQEIASNSDNIDYGEMMYAHDGTDEGITTFTESLKEFLADVRTWEGGVRQFLLDSQCDLEMIERIVADEPKS</sequence>
<evidence type="ECO:0000313" key="2">
    <source>
        <dbReference type="Proteomes" id="UP000245698"/>
    </source>
</evidence>
<dbReference type="EMBL" id="FUIG01000013">
    <property type="protein sequence ID" value="SJM29918.1"/>
    <property type="molecule type" value="Genomic_DNA"/>
</dbReference>
<keyword evidence="2" id="KW-1185">Reference proteome</keyword>
<organism evidence="1 2">
    <name type="scientific">Mesorhizobium delmotii</name>
    <dbReference type="NCBI Taxonomy" id="1631247"/>
    <lineage>
        <taxon>Bacteria</taxon>
        <taxon>Pseudomonadati</taxon>
        <taxon>Pseudomonadota</taxon>
        <taxon>Alphaproteobacteria</taxon>
        <taxon>Hyphomicrobiales</taxon>
        <taxon>Phyllobacteriaceae</taxon>
        <taxon>Mesorhizobium</taxon>
    </lineage>
</organism>
<dbReference type="Proteomes" id="UP000245698">
    <property type="component" value="Unassembled WGS sequence"/>
</dbReference>
<protein>
    <submittedName>
        <fullName evidence="1">Uncharacterized protein</fullName>
    </submittedName>
</protein>
<accession>A0A2P9AFN4</accession>
<name>A0A2P9AFN4_9HYPH</name>
<gene>
    <name evidence="1" type="ORF">BQ8482_111848</name>
</gene>
<dbReference type="AlphaFoldDB" id="A0A2P9AFN4"/>
<evidence type="ECO:0000313" key="1">
    <source>
        <dbReference type="EMBL" id="SJM29918.1"/>
    </source>
</evidence>